<gene>
    <name evidence="2" type="ORF">GRI58_03615</name>
</gene>
<protein>
    <submittedName>
        <fullName evidence="2">Helix-turn-helix domain-containing protein</fullName>
    </submittedName>
</protein>
<name>A0A845AES4_9SPHN</name>
<comment type="caution">
    <text evidence="2">The sequence shown here is derived from an EMBL/GenBank/DDBJ whole genome shotgun (WGS) entry which is preliminary data.</text>
</comment>
<dbReference type="Proteomes" id="UP000439780">
    <property type="component" value="Unassembled WGS sequence"/>
</dbReference>
<evidence type="ECO:0000313" key="2">
    <source>
        <dbReference type="EMBL" id="MXP27909.1"/>
    </source>
</evidence>
<dbReference type="AlphaFoldDB" id="A0A845AES4"/>
<evidence type="ECO:0000259" key="1">
    <source>
        <dbReference type="Pfam" id="PF12728"/>
    </source>
</evidence>
<dbReference type="NCBIfam" id="TIGR01764">
    <property type="entry name" value="excise"/>
    <property type="match status" value="1"/>
</dbReference>
<dbReference type="InterPro" id="IPR041657">
    <property type="entry name" value="HTH_17"/>
</dbReference>
<evidence type="ECO:0000313" key="3">
    <source>
        <dbReference type="Proteomes" id="UP000439780"/>
    </source>
</evidence>
<reference evidence="2 3" key="1">
    <citation type="submission" date="2019-12" db="EMBL/GenBank/DDBJ databases">
        <title>Genomic-based taxomic classification of the family Erythrobacteraceae.</title>
        <authorList>
            <person name="Xu L."/>
        </authorList>
    </citation>
    <scope>NUCLEOTIDE SEQUENCE [LARGE SCALE GENOMIC DNA]</scope>
    <source>
        <strain evidence="2 3">KEMB 9005-328</strain>
    </source>
</reference>
<dbReference type="OrthoDB" id="7874861at2"/>
<accession>A0A845AES4</accession>
<feature type="domain" description="Helix-turn-helix" evidence="1">
    <location>
        <begin position="8"/>
        <end position="56"/>
    </location>
</feature>
<dbReference type="InterPro" id="IPR010093">
    <property type="entry name" value="SinI_DNA-bd"/>
</dbReference>
<dbReference type="EMBL" id="WTYA01000002">
    <property type="protein sequence ID" value="MXP27909.1"/>
    <property type="molecule type" value="Genomic_DNA"/>
</dbReference>
<dbReference type="Pfam" id="PF12728">
    <property type="entry name" value="HTH_17"/>
    <property type="match status" value="1"/>
</dbReference>
<proteinExistence type="predicted"/>
<sequence length="58" mass="6497">MPSEKLAYRIDEACRAIGIGRSKLYELNREGKIKIVRLGGRSVVPVTELRALLEREAA</sequence>
<organism evidence="2 3">
    <name type="scientific">Qipengyuania algicida</name>
    <dbReference type="NCBI Taxonomy" id="1836209"/>
    <lineage>
        <taxon>Bacteria</taxon>
        <taxon>Pseudomonadati</taxon>
        <taxon>Pseudomonadota</taxon>
        <taxon>Alphaproteobacteria</taxon>
        <taxon>Sphingomonadales</taxon>
        <taxon>Erythrobacteraceae</taxon>
        <taxon>Qipengyuania</taxon>
    </lineage>
</organism>
<keyword evidence="3" id="KW-1185">Reference proteome</keyword>
<dbReference type="GO" id="GO:0003677">
    <property type="term" value="F:DNA binding"/>
    <property type="evidence" value="ECO:0007669"/>
    <property type="project" value="InterPro"/>
</dbReference>